<comment type="caution">
    <text evidence="1">The sequence shown here is derived from an EMBL/GenBank/DDBJ whole genome shotgun (WGS) entry which is preliminary data.</text>
</comment>
<gene>
    <name evidence="1" type="ORF">C484_19817</name>
</gene>
<accession>L9ZGL2</accession>
<evidence type="ECO:0000313" key="2">
    <source>
        <dbReference type="Proteomes" id="UP000011648"/>
    </source>
</evidence>
<reference evidence="1 2" key="1">
    <citation type="journal article" date="2014" name="PLoS Genet.">
        <title>Phylogenetically driven sequencing of extremely halophilic archaea reveals strategies for static and dynamic osmo-response.</title>
        <authorList>
            <person name="Becker E.A."/>
            <person name="Seitzer P.M."/>
            <person name="Tritt A."/>
            <person name="Larsen D."/>
            <person name="Krusor M."/>
            <person name="Yao A.I."/>
            <person name="Wu D."/>
            <person name="Madern D."/>
            <person name="Eisen J.A."/>
            <person name="Darling A.E."/>
            <person name="Facciotti M.T."/>
        </authorList>
    </citation>
    <scope>NUCLEOTIDE SEQUENCE [LARGE SCALE GENOMIC DNA]</scope>
    <source>
        <strain evidence="1 2">DSM 12281</strain>
    </source>
</reference>
<dbReference type="STRING" id="1230458.C484_19817"/>
<evidence type="ECO:0000313" key="1">
    <source>
        <dbReference type="EMBL" id="ELY85600.1"/>
    </source>
</evidence>
<dbReference type="Proteomes" id="UP000011648">
    <property type="component" value="Unassembled WGS sequence"/>
</dbReference>
<dbReference type="AlphaFoldDB" id="L9ZGL2"/>
<proteinExistence type="predicted"/>
<sequence length="39" mass="4396">MSRTVKVLLALVVIAVLWKVVFTSSSEIDTEEIEYEPAE</sequence>
<dbReference type="PATRIC" id="fig|1230458.4.peg.3987"/>
<protein>
    <submittedName>
        <fullName evidence="1">Uncharacterized protein</fullName>
    </submittedName>
</protein>
<name>L9ZGL2_9EURY</name>
<organism evidence="1 2">
    <name type="scientific">Natrialba taiwanensis DSM 12281</name>
    <dbReference type="NCBI Taxonomy" id="1230458"/>
    <lineage>
        <taxon>Archaea</taxon>
        <taxon>Methanobacteriati</taxon>
        <taxon>Methanobacteriota</taxon>
        <taxon>Stenosarchaea group</taxon>
        <taxon>Halobacteria</taxon>
        <taxon>Halobacteriales</taxon>
        <taxon>Natrialbaceae</taxon>
        <taxon>Natrialba</taxon>
    </lineage>
</organism>
<keyword evidence="2" id="KW-1185">Reference proteome</keyword>
<dbReference type="EMBL" id="AOIL01000067">
    <property type="protein sequence ID" value="ELY85600.1"/>
    <property type="molecule type" value="Genomic_DNA"/>
</dbReference>